<evidence type="ECO:0000313" key="2">
    <source>
        <dbReference type="Proteomes" id="UP000324800"/>
    </source>
</evidence>
<sequence length="792" mass="90858">DNFTSQTSTQAGQSQETTLWISCNLLIISNHMFKHFQEQITLMPCRIPIKIIPIFPNKDQSVVKQETSIKDSFNNHQFREISTPTIPMDLSKCNFPIGARLIHFQEEQKKLGAKDLICRGISAKWISPSSKKRQVAQDNRLLGAERSITRVTLQDGRYSCSEGVNETKRLDDKDRHRKCLSSCPSQFKFERLPWILIQRMIVQIRLNAIWHQGNEAAKMCILLRQPHFLQLRQETVQPINTSNKGKVQFIGMDYSRREALSDSKPTSRVSWVENKFFRRQNLNDIRETTRNDFTNVEMEEEGINATINKNQILGELNWKDQFLQTLIQKRGLTHESDEQNEEQGGVVVRMKRIHSNQPTSALLLPVEAILRTDASDDGWGTELEILKTGMKIKESGKWKRQNWRLTSSNQRETAAILQGIRKLEKYSNIGKINSMRIETVNSIAAFNIQRGAAAFPLAKFLDRILQEAKALKIQISARHVPGIDITITDSLSRLKTSGDYKINPEILAEALDQLQVRPSIDQDDLSLAWNKEVPLIHPPIPLIQRSLNKISNEGCLAVFIHPRWTAQPWWVDLQSMMVNSIVLDQCKELLEARGRMRKKQRHLPPVQLQISILEGKKEKKSIRQQRIGQFKEYWDKTGKDFIEIKDLKDPEVEMIKNVDILIGQNSTIANVIENASAITTLFKAAGLSESKINGKVLKLVLKRTRAKLKKSIKESASYSINILLKFIQLQAYKLQTLTEAQFLGCTFISIMAFCSLRMIKVLRADVNQNEDNSWNIHTSMWKGDDTDAEIIF</sequence>
<protein>
    <submittedName>
        <fullName evidence="1">Uncharacterized protein</fullName>
    </submittedName>
</protein>
<gene>
    <name evidence="1" type="ORF">EZS28_028919</name>
</gene>
<reference evidence="1 2" key="1">
    <citation type="submission" date="2019-03" db="EMBL/GenBank/DDBJ databases">
        <title>Single cell metagenomics reveals metabolic interactions within the superorganism composed of flagellate Streblomastix strix and complex community of Bacteroidetes bacteria on its surface.</title>
        <authorList>
            <person name="Treitli S.C."/>
            <person name="Kolisko M."/>
            <person name="Husnik F."/>
            <person name="Keeling P."/>
            <person name="Hampl V."/>
        </authorList>
    </citation>
    <scope>NUCLEOTIDE SEQUENCE [LARGE SCALE GENOMIC DNA]</scope>
    <source>
        <strain evidence="1">ST1C</strain>
    </source>
</reference>
<evidence type="ECO:0000313" key="1">
    <source>
        <dbReference type="EMBL" id="KAA6375553.1"/>
    </source>
</evidence>
<dbReference type="Proteomes" id="UP000324800">
    <property type="component" value="Unassembled WGS sequence"/>
</dbReference>
<comment type="caution">
    <text evidence="1">The sequence shown here is derived from an EMBL/GenBank/DDBJ whole genome shotgun (WGS) entry which is preliminary data.</text>
</comment>
<feature type="non-terminal residue" evidence="1">
    <location>
        <position position="1"/>
    </location>
</feature>
<organism evidence="1 2">
    <name type="scientific">Streblomastix strix</name>
    <dbReference type="NCBI Taxonomy" id="222440"/>
    <lineage>
        <taxon>Eukaryota</taxon>
        <taxon>Metamonada</taxon>
        <taxon>Preaxostyla</taxon>
        <taxon>Oxymonadida</taxon>
        <taxon>Streblomastigidae</taxon>
        <taxon>Streblomastix</taxon>
    </lineage>
</organism>
<dbReference type="CDD" id="cd09275">
    <property type="entry name" value="RNase_HI_RT_DIRS1"/>
    <property type="match status" value="1"/>
</dbReference>
<dbReference type="PANTHER" id="PTHR33050:SF7">
    <property type="entry name" value="RIBONUCLEASE H"/>
    <property type="match status" value="1"/>
</dbReference>
<dbReference type="InterPro" id="IPR052055">
    <property type="entry name" value="Hepadnavirus_pol/RT"/>
</dbReference>
<dbReference type="PANTHER" id="PTHR33050">
    <property type="entry name" value="REVERSE TRANSCRIPTASE DOMAIN-CONTAINING PROTEIN"/>
    <property type="match status" value="1"/>
</dbReference>
<dbReference type="AlphaFoldDB" id="A0A5J4UZB5"/>
<dbReference type="OrthoDB" id="6771932at2759"/>
<dbReference type="EMBL" id="SNRW01011146">
    <property type="protein sequence ID" value="KAA6375553.1"/>
    <property type="molecule type" value="Genomic_DNA"/>
</dbReference>
<accession>A0A5J4UZB5</accession>
<proteinExistence type="predicted"/>
<name>A0A5J4UZB5_9EUKA</name>